<dbReference type="GO" id="GO:0016740">
    <property type="term" value="F:transferase activity"/>
    <property type="evidence" value="ECO:0007669"/>
    <property type="project" value="UniProtKB-KW"/>
</dbReference>
<keyword evidence="2" id="KW-1185">Reference proteome</keyword>
<evidence type="ECO:0000313" key="1">
    <source>
        <dbReference type="EMBL" id="SIN80345.1"/>
    </source>
</evidence>
<reference evidence="2" key="1">
    <citation type="submission" date="2016-11" db="EMBL/GenBank/DDBJ databases">
        <authorList>
            <person name="Varghese N."/>
            <person name="Submissions S."/>
        </authorList>
    </citation>
    <scope>NUCLEOTIDE SEQUENCE [LARGE SCALE GENOMIC DNA]</scope>
    <source>
        <strain evidence="2">DSM 15292</strain>
    </source>
</reference>
<organism evidence="1 2">
    <name type="scientific">Algoriphagus halophilus</name>
    <dbReference type="NCBI Taxonomy" id="226505"/>
    <lineage>
        <taxon>Bacteria</taxon>
        <taxon>Pseudomonadati</taxon>
        <taxon>Bacteroidota</taxon>
        <taxon>Cytophagia</taxon>
        <taxon>Cytophagales</taxon>
        <taxon>Cyclobacteriaceae</taxon>
        <taxon>Algoriphagus</taxon>
    </lineage>
</organism>
<proteinExistence type="predicted"/>
<gene>
    <name evidence="1" type="ORF">SAMN05444394_1935</name>
</gene>
<dbReference type="EMBL" id="FSRC01000001">
    <property type="protein sequence ID" value="SIN80345.1"/>
    <property type="molecule type" value="Genomic_DNA"/>
</dbReference>
<dbReference type="Proteomes" id="UP000185221">
    <property type="component" value="Unassembled WGS sequence"/>
</dbReference>
<dbReference type="AlphaFoldDB" id="A0A1N6EBB6"/>
<evidence type="ECO:0000313" key="2">
    <source>
        <dbReference type="Proteomes" id="UP000185221"/>
    </source>
</evidence>
<dbReference type="Gene3D" id="3.10.450.620">
    <property type="entry name" value="JHP933, nucleotidyltransferase-like core domain"/>
    <property type="match status" value="1"/>
</dbReference>
<protein>
    <submittedName>
        <fullName evidence="1">Nucleotidyl transferase AbiEii toxin, Type IV TA system</fullName>
    </submittedName>
</protein>
<accession>A0A1N6EBB6</accession>
<dbReference type="InterPro" id="IPR014942">
    <property type="entry name" value="AbiEii"/>
</dbReference>
<sequence>MAKIDFYTIDKAEKEAIFNAIANEEGMTPFAVEKDWWVSRTLEIIFQMSIAQHLVFKGGTSLSKAWKLINRFSEDIDLAIDKEFFEGFKGEISKTKITKLRKEAGAYTTGIFFEELQEKFHENGLSGLEFKVIEAKDSDQDPRVLEIYYPNIIPSDSDYILPRVQIEISCRSLREPFTIQTIGSMVDEVYAGKEFAKPLFRVPTAIPERTFLEKLFLLHEEFHRPVEKRRVERLSRHIYDVFQLAKAGVAAKAINDRELYETIVAHRFKFARVGDVDYNCHNPKKLNPIPPPEVIREWEKDYSKMKEDMIYDGDKPSFQELIKNLEEIRTELQSLYWEYKLDFRSPNH</sequence>
<dbReference type="RefSeq" id="WP_074224608.1">
    <property type="nucleotide sequence ID" value="NZ_FSRC01000001.1"/>
</dbReference>
<dbReference type="OrthoDB" id="9780929at2"/>
<keyword evidence="1" id="KW-0808">Transferase</keyword>
<name>A0A1N6EBB6_9BACT</name>
<dbReference type="Pfam" id="PF08843">
    <property type="entry name" value="AbiEii"/>
    <property type="match status" value="1"/>
</dbReference>